<protein>
    <submittedName>
        <fullName evidence="2">HHL198Cp</fullName>
    </submittedName>
</protein>
<sequence>MVTDNWNQMSGSYCTTISPPSSPGPDIDVLKDISSQERRSNLLINHLVQNLLENYGDLLEPVASSRSKPIQPYEIVTFIHCMLLRSRASERQFLSAYDLTAKFLDSCRRHDINYLQFLHYDIRKAITACMLFSHYKCQGLGCCPYYLYSRMTGLSEEEIRNICRIVGLVLQYCFRSPSEPDLGPI</sequence>
<reference evidence="2 3" key="1">
    <citation type="submission" date="2016-01" db="EMBL/GenBank/DDBJ databases">
        <title>Genome sequence of the yeast Holleya sinecauda.</title>
        <authorList>
            <person name="Dietrich F.S."/>
        </authorList>
    </citation>
    <scope>NUCLEOTIDE SEQUENCE [LARGE SCALE GENOMIC DNA]</scope>
    <source>
        <strain evidence="2 3">ATCC 58844</strain>
    </source>
</reference>
<dbReference type="AlphaFoldDB" id="A0A0X8HW55"/>
<name>A0A0X8HW55_9SACH</name>
<evidence type="ECO:0000256" key="1">
    <source>
        <dbReference type="SAM" id="MobiDB-lite"/>
    </source>
</evidence>
<feature type="region of interest" description="Disordered" evidence="1">
    <location>
        <begin position="1"/>
        <end position="24"/>
    </location>
</feature>
<dbReference type="Proteomes" id="UP000243052">
    <property type="component" value="Chromosome viii"/>
</dbReference>
<accession>A0A0X8HW55</accession>
<keyword evidence="3" id="KW-1185">Reference proteome</keyword>
<gene>
    <name evidence="2" type="ORF">AW171_hschr84621</name>
</gene>
<dbReference type="GeneID" id="28725931"/>
<evidence type="ECO:0000313" key="2">
    <source>
        <dbReference type="EMBL" id="AMD22572.1"/>
    </source>
</evidence>
<organism evidence="2 3">
    <name type="scientific">Eremothecium sinecaudum</name>
    <dbReference type="NCBI Taxonomy" id="45286"/>
    <lineage>
        <taxon>Eukaryota</taxon>
        <taxon>Fungi</taxon>
        <taxon>Dikarya</taxon>
        <taxon>Ascomycota</taxon>
        <taxon>Saccharomycotina</taxon>
        <taxon>Saccharomycetes</taxon>
        <taxon>Saccharomycetales</taxon>
        <taxon>Saccharomycetaceae</taxon>
        <taxon>Eremothecium</taxon>
    </lineage>
</organism>
<dbReference type="OrthoDB" id="4069919at2759"/>
<dbReference type="EMBL" id="CP014248">
    <property type="protein sequence ID" value="AMD22572.1"/>
    <property type="molecule type" value="Genomic_DNA"/>
</dbReference>
<feature type="compositionally biased region" description="Polar residues" evidence="1">
    <location>
        <begin position="1"/>
        <end position="17"/>
    </location>
</feature>
<evidence type="ECO:0000313" key="3">
    <source>
        <dbReference type="Proteomes" id="UP000243052"/>
    </source>
</evidence>
<proteinExistence type="predicted"/>
<dbReference type="RefSeq" id="XP_017989568.1">
    <property type="nucleotide sequence ID" value="XM_018134160.1"/>
</dbReference>